<sequence length="94" mass="9768">MVAIKPWVGPSMIVRMTAAALAGLGAGGAAIKHAMSSFDGTTVSGRSLPVILLLWAAGVVTTGFGVSGVTFYGLGLAELWWRDVRRRRGGRAPL</sequence>
<keyword evidence="1" id="KW-0812">Transmembrane</keyword>
<dbReference type="EMBL" id="JACIJD010000010">
    <property type="protein sequence ID" value="MBB5694428.1"/>
    <property type="molecule type" value="Genomic_DNA"/>
</dbReference>
<accession>A0A840XZZ6</accession>
<keyword evidence="3" id="KW-1185">Reference proteome</keyword>
<dbReference type="AlphaFoldDB" id="A0A840XZZ6"/>
<dbReference type="Proteomes" id="UP000580654">
    <property type="component" value="Unassembled WGS sequence"/>
</dbReference>
<evidence type="ECO:0000313" key="3">
    <source>
        <dbReference type="Proteomes" id="UP000580654"/>
    </source>
</evidence>
<feature type="transmembrane region" description="Helical" evidence="1">
    <location>
        <begin position="52"/>
        <end position="81"/>
    </location>
</feature>
<reference evidence="2 3" key="1">
    <citation type="submission" date="2020-08" db="EMBL/GenBank/DDBJ databases">
        <title>Genomic Encyclopedia of Type Strains, Phase IV (KMG-IV): sequencing the most valuable type-strain genomes for metagenomic binning, comparative biology and taxonomic classification.</title>
        <authorList>
            <person name="Goeker M."/>
        </authorList>
    </citation>
    <scope>NUCLEOTIDE SEQUENCE [LARGE SCALE GENOMIC DNA]</scope>
    <source>
        <strain evidence="2 3">DSM 25622</strain>
    </source>
</reference>
<protein>
    <submittedName>
        <fullName evidence="2">Uncharacterized protein</fullName>
    </submittedName>
</protein>
<comment type="caution">
    <text evidence="2">The sequence shown here is derived from an EMBL/GenBank/DDBJ whole genome shotgun (WGS) entry which is preliminary data.</text>
</comment>
<name>A0A840XZZ6_9PROT</name>
<keyword evidence="1" id="KW-0472">Membrane</keyword>
<proteinExistence type="predicted"/>
<gene>
    <name evidence="2" type="ORF">FHS87_002474</name>
</gene>
<evidence type="ECO:0000256" key="1">
    <source>
        <dbReference type="SAM" id="Phobius"/>
    </source>
</evidence>
<organism evidence="2 3">
    <name type="scientific">Muricoccus pecuniae</name>
    <dbReference type="NCBI Taxonomy" id="693023"/>
    <lineage>
        <taxon>Bacteria</taxon>
        <taxon>Pseudomonadati</taxon>
        <taxon>Pseudomonadota</taxon>
        <taxon>Alphaproteobacteria</taxon>
        <taxon>Acetobacterales</taxon>
        <taxon>Roseomonadaceae</taxon>
        <taxon>Muricoccus</taxon>
    </lineage>
</organism>
<keyword evidence="1" id="KW-1133">Transmembrane helix</keyword>
<dbReference type="RefSeq" id="WP_184518535.1">
    <property type="nucleotide sequence ID" value="NZ_JACIJD010000010.1"/>
</dbReference>
<evidence type="ECO:0000313" key="2">
    <source>
        <dbReference type="EMBL" id="MBB5694428.1"/>
    </source>
</evidence>